<reference evidence="1" key="1">
    <citation type="journal article" date="2015" name="Nature">
        <title>Complex archaea that bridge the gap between prokaryotes and eukaryotes.</title>
        <authorList>
            <person name="Spang A."/>
            <person name="Saw J.H."/>
            <person name="Jorgensen S.L."/>
            <person name="Zaremba-Niedzwiedzka K."/>
            <person name="Martijn J."/>
            <person name="Lind A.E."/>
            <person name="van Eijk R."/>
            <person name="Schleper C."/>
            <person name="Guy L."/>
            <person name="Ettema T.J."/>
        </authorList>
    </citation>
    <scope>NUCLEOTIDE SEQUENCE</scope>
</reference>
<dbReference type="EMBL" id="LAZR01037412">
    <property type="protein sequence ID" value="KKL22280.1"/>
    <property type="molecule type" value="Genomic_DNA"/>
</dbReference>
<evidence type="ECO:0000313" key="1">
    <source>
        <dbReference type="EMBL" id="KKL22280.1"/>
    </source>
</evidence>
<organism evidence="1">
    <name type="scientific">marine sediment metagenome</name>
    <dbReference type="NCBI Taxonomy" id="412755"/>
    <lineage>
        <taxon>unclassified sequences</taxon>
        <taxon>metagenomes</taxon>
        <taxon>ecological metagenomes</taxon>
    </lineage>
</organism>
<dbReference type="PROSITE" id="PS51257">
    <property type="entry name" value="PROKAR_LIPOPROTEIN"/>
    <property type="match status" value="1"/>
</dbReference>
<name>A0A0F9BKB7_9ZZZZ</name>
<proteinExistence type="predicted"/>
<sequence>MDMKKHTYLALIGFLSIILLTGCSGYGTLRYHSESGENISVEDLITNSNNYHIYYSGYAENNSSGIMFDPKNDTKTLSPSRRWIKIEGRERVSEVVSWIMIYEYPGNAPALRSIHGPDGQLYGYLFTGWYHAVFKVVDEKTLFAYDLPQPPHYYYGPSEREIGRSN</sequence>
<accession>A0A0F9BKB7</accession>
<protein>
    <submittedName>
        <fullName evidence="1">Uncharacterized protein</fullName>
    </submittedName>
</protein>
<comment type="caution">
    <text evidence="1">The sequence shown here is derived from an EMBL/GenBank/DDBJ whole genome shotgun (WGS) entry which is preliminary data.</text>
</comment>
<dbReference type="AlphaFoldDB" id="A0A0F9BKB7"/>
<gene>
    <name evidence="1" type="ORF">LCGC14_2437030</name>
</gene>